<organism evidence="1 2">
    <name type="scientific">Sesamum angolense</name>
    <dbReference type="NCBI Taxonomy" id="2727404"/>
    <lineage>
        <taxon>Eukaryota</taxon>
        <taxon>Viridiplantae</taxon>
        <taxon>Streptophyta</taxon>
        <taxon>Embryophyta</taxon>
        <taxon>Tracheophyta</taxon>
        <taxon>Spermatophyta</taxon>
        <taxon>Magnoliopsida</taxon>
        <taxon>eudicotyledons</taxon>
        <taxon>Gunneridae</taxon>
        <taxon>Pentapetalae</taxon>
        <taxon>asterids</taxon>
        <taxon>lamiids</taxon>
        <taxon>Lamiales</taxon>
        <taxon>Pedaliaceae</taxon>
        <taxon>Sesamum</taxon>
    </lineage>
</organism>
<sequence length="52" mass="5836">AHPIRIRLLHFGCSQSLPTIIFNTCLTAIHMIEHHHPPPPPTTLFLINISST</sequence>
<reference evidence="1" key="1">
    <citation type="submission" date="2020-06" db="EMBL/GenBank/DDBJ databases">
        <authorList>
            <person name="Li T."/>
            <person name="Hu X."/>
            <person name="Zhang T."/>
            <person name="Song X."/>
            <person name="Zhang H."/>
            <person name="Dai N."/>
            <person name="Sheng W."/>
            <person name="Hou X."/>
            <person name="Wei L."/>
        </authorList>
    </citation>
    <scope>NUCLEOTIDE SEQUENCE</scope>
    <source>
        <strain evidence="1">K16</strain>
        <tissue evidence="1">Leaf</tissue>
    </source>
</reference>
<dbReference type="Proteomes" id="UP001289374">
    <property type="component" value="Unassembled WGS sequence"/>
</dbReference>
<feature type="non-terminal residue" evidence="1">
    <location>
        <position position="52"/>
    </location>
</feature>
<keyword evidence="2" id="KW-1185">Reference proteome</keyword>
<feature type="non-terminal residue" evidence="1">
    <location>
        <position position="1"/>
    </location>
</feature>
<evidence type="ECO:0000313" key="1">
    <source>
        <dbReference type="EMBL" id="KAK4396592.1"/>
    </source>
</evidence>
<accession>A0AAE1WNE9</accession>
<proteinExistence type="predicted"/>
<evidence type="ECO:0000313" key="2">
    <source>
        <dbReference type="Proteomes" id="UP001289374"/>
    </source>
</evidence>
<reference evidence="1" key="2">
    <citation type="journal article" date="2024" name="Plant">
        <title>Genomic evolution and insights into agronomic trait innovations of Sesamum species.</title>
        <authorList>
            <person name="Miao H."/>
            <person name="Wang L."/>
            <person name="Qu L."/>
            <person name="Liu H."/>
            <person name="Sun Y."/>
            <person name="Le M."/>
            <person name="Wang Q."/>
            <person name="Wei S."/>
            <person name="Zheng Y."/>
            <person name="Lin W."/>
            <person name="Duan Y."/>
            <person name="Cao H."/>
            <person name="Xiong S."/>
            <person name="Wang X."/>
            <person name="Wei L."/>
            <person name="Li C."/>
            <person name="Ma Q."/>
            <person name="Ju M."/>
            <person name="Zhao R."/>
            <person name="Li G."/>
            <person name="Mu C."/>
            <person name="Tian Q."/>
            <person name="Mei H."/>
            <person name="Zhang T."/>
            <person name="Gao T."/>
            <person name="Zhang H."/>
        </authorList>
    </citation>
    <scope>NUCLEOTIDE SEQUENCE</scope>
    <source>
        <strain evidence="1">K16</strain>
    </source>
</reference>
<protein>
    <submittedName>
        <fullName evidence="1">Uncharacterized protein</fullName>
    </submittedName>
</protein>
<comment type="caution">
    <text evidence="1">The sequence shown here is derived from an EMBL/GenBank/DDBJ whole genome shotgun (WGS) entry which is preliminary data.</text>
</comment>
<dbReference type="AlphaFoldDB" id="A0AAE1WNE9"/>
<gene>
    <name evidence="1" type="ORF">Sango_1495800</name>
</gene>
<name>A0AAE1WNE9_9LAMI</name>
<dbReference type="EMBL" id="JACGWL010000008">
    <property type="protein sequence ID" value="KAK4396592.1"/>
    <property type="molecule type" value="Genomic_DNA"/>
</dbReference>